<dbReference type="EMBL" id="SJPN01000002">
    <property type="protein sequence ID" value="TWU06087.1"/>
    <property type="molecule type" value="Genomic_DNA"/>
</dbReference>
<sequence>MFAKDFNISDLERLGPIIEQLLESGKLSDDEAWAVDLACRAATDLASIRHSEVAQRFYSRPDIEAQSESTTESWLAKNADAEPGTIAMICGRLNVASIGTDGKLQLTPVFDL</sequence>
<gene>
    <name evidence="1" type="ORF">Pla52n_18070</name>
</gene>
<dbReference type="AlphaFoldDB" id="A0A5C6B2N6"/>
<reference evidence="1 2" key="1">
    <citation type="submission" date="2019-02" db="EMBL/GenBank/DDBJ databases">
        <title>Deep-cultivation of Planctomycetes and their phenomic and genomic characterization uncovers novel biology.</title>
        <authorList>
            <person name="Wiegand S."/>
            <person name="Jogler M."/>
            <person name="Boedeker C."/>
            <person name="Pinto D."/>
            <person name="Vollmers J."/>
            <person name="Rivas-Marin E."/>
            <person name="Kohn T."/>
            <person name="Peeters S.H."/>
            <person name="Heuer A."/>
            <person name="Rast P."/>
            <person name="Oberbeckmann S."/>
            <person name="Bunk B."/>
            <person name="Jeske O."/>
            <person name="Meyerdierks A."/>
            <person name="Storesund J.E."/>
            <person name="Kallscheuer N."/>
            <person name="Luecker S."/>
            <person name="Lage O.M."/>
            <person name="Pohl T."/>
            <person name="Merkel B.J."/>
            <person name="Hornburger P."/>
            <person name="Mueller R.-W."/>
            <person name="Bruemmer F."/>
            <person name="Labrenz M."/>
            <person name="Spormann A.M."/>
            <person name="Op Den Camp H."/>
            <person name="Overmann J."/>
            <person name="Amann R."/>
            <person name="Jetten M.S.M."/>
            <person name="Mascher T."/>
            <person name="Medema M.H."/>
            <person name="Devos D.P."/>
            <person name="Kaster A.-K."/>
            <person name="Ovreas L."/>
            <person name="Rohde M."/>
            <person name="Galperin M.Y."/>
            <person name="Jogler C."/>
        </authorList>
    </citation>
    <scope>NUCLEOTIDE SEQUENCE [LARGE SCALE GENOMIC DNA]</scope>
    <source>
        <strain evidence="1 2">Pla52n</strain>
    </source>
</reference>
<accession>A0A5C6B2N6</accession>
<proteinExistence type="predicted"/>
<evidence type="ECO:0000313" key="1">
    <source>
        <dbReference type="EMBL" id="TWU06087.1"/>
    </source>
</evidence>
<dbReference type="RefSeq" id="WP_197454417.1">
    <property type="nucleotide sequence ID" value="NZ_SJPN01000002.1"/>
</dbReference>
<keyword evidence="2" id="KW-1185">Reference proteome</keyword>
<dbReference type="Proteomes" id="UP000320176">
    <property type="component" value="Unassembled WGS sequence"/>
</dbReference>
<name>A0A5C6B2N6_9BACT</name>
<protein>
    <submittedName>
        <fullName evidence="1">Uncharacterized protein</fullName>
    </submittedName>
</protein>
<organism evidence="1 2">
    <name type="scientific">Stieleria varia</name>
    <dbReference type="NCBI Taxonomy" id="2528005"/>
    <lineage>
        <taxon>Bacteria</taxon>
        <taxon>Pseudomonadati</taxon>
        <taxon>Planctomycetota</taxon>
        <taxon>Planctomycetia</taxon>
        <taxon>Pirellulales</taxon>
        <taxon>Pirellulaceae</taxon>
        <taxon>Stieleria</taxon>
    </lineage>
</organism>
<evidence type="ECO:0000313" key="2">
    <source>
        <dbReference type="Proteomes" id="UP000320176"/>
    </source>
</evidence>
<comment type="caution">
    <text evidence="1">The sequence shown here is derived from an EMBL/GenBank/DDBJ whole genome shotgun (WGS) entry which is preliminary data.</text>
</comment>